<dbReference type="Proteomes" id="UP000190776">
    <property type="component" value="Unassembled WGS sequence"/>
</dbReference>
<gene>
    <name evidence="2" type="ORF">BK809_0000166</name>
</gene>
<dbReference type="STRING" id="420778.A0A1S8BA17"/>
<evidence type="ECO:0000313" key="3">
    <source>
        <dbReference type="Proteomes" id="UP000190776"/>
    </source>
</evidence>
<feature type="domain" description="Heterokaryon incompatibility" evidence="1">
    <location>
        <begin position="10"/>
        <end position="138"/>
    </location>
</feature>
<proteinExistence type="predicted"/>
<dbReference type="PANTHER" id="PTHR24148:SF73">
    <property type="entry name" value="HET DOMAIN PROTEIN (AFU_ORTHOLOGUE AFUA_8G01020)"/>
    <property type="match status" value="1"/>
</dbReference>
<evidence type="ECO:0000259" key="1">
    <source>
        <dbReference type="Pfam" id="PF06985"/>
    </source>
</evidence>
<sequence>MDCATNGSAEIALWVDAVCIDQANVSERSHQVSQMDKVYRKASQTIIWLGPSSAESDLAFDMLRKMSRTASQKFFGCIKSWSHFPFEESLLPGSREHVVQRELDTILEELCDGNFRKLNALASLFDRAWFQRVWVIQERVLSVDPVLRSSIF</sequence>
<comment type="caution">
    <text evidence="2">The sequence shown here is derived from an EMBL/GenBank/DDBJ whole genome shotgun (WGS) entry which is preliminary data.</text>
</comment>
<dbReference type="OrthoDB" id="3553147at2759"/>
<protein>
    <submittedName>
        <fullName evidence="2">Heterokaryon incompatibility protein 6, OR allele</fullName>
    </submittedName>
</protein>
<dbReference type="PANTHER" id="PTHR24148">
    <property type="entry name" value="ANKYRIN REPEAT DOMAIN-CONTAINING PROTEIN 39 HOMOLOG-RELATED"/>
    <property type="match status" value="1"/>
</dbReference>
<reference evidence="2 3" key="1">
    <citation type="submission" date="2017-01" db="EMBL/GenBank/DDBJ databases">
        <title>Draft genome sequence of Diplodia seriata F98.1, a fungal species involved in grapevine trunk diseases.</title>
        <authorList>
            <person name="Robert-Siegwald G."/>
            <person name="Vallet J."/>
            <person name="Abou-Mansour E."/>
            <person name="Xu J."/>
            <person name="Rey P."/>
            <person name="Bertsch C."/>
            <person name="Rego C."/>
            <person name="Larignon P."/>
            <person name="Fontaine F."/>
            <person name="Lebrun M.-H."/>
        </authorList>
    </citation>
    <scope>NUCLEOTIDE SEQUENCE [LARGE SCALE GENOMIC DNA]</scope>
    <source>
        <strain evidence="2 3">F98.1</strain>
    </source>
</reference>
<dbReference type="EMBL" id="MSZU01000102">
    <property type="protein sequence ID" value="OMP84234.1"/>
    <property type="molecule type" value="Genomic_DNA"/>
</dbReference>
<organism evidence="2 3">
    <name type="scientific">Diplodia seriata</name>
    <dbReference type="NCBI Taxonomy" id="420778"/>
    <lineage>
        <taxon>Eukaryota</taxon>
        <taxon>Fungi</taxon>
        <taxon>Dikarya</taxon>
        <taxon>Ascomycota</taxon>
        <taxon>Pezizomycotina</taxon>
        <taxon>Dothideomycetes</taxon>
        <taxon>Dothideomycetes incertae sedis</taxon>
        <taxon>Botryosphaeriales</taxon>
        <taxon>Botryosphaeriaceae</taxon>
        <taxon>Diplodia</taxon>
    </lineage>
</organism>
<accession>A0A1S8BA17</accession>
<dbReference type="AlphaFoldDB" id="A0A1S8BA17"/>
<evidence type="ECO:0000313" key="2">
    <source>
        <dbReference type="EMBL" id="OMP84234.1"/>
    </source>
</evidence>
<dbReference type="InterPro" id="IPR052895">
    <property type="entry name" value="HetReg/Transcr_Mod"/>
</dbReference>
<name>A0A1S8BA17_9PEZI</name>
<dbReference type="Pfam" id="PF06985">
    <property type="entry name" value="HET"/>
    <property type="match status" value="1"/>
</dbReference>
<dbReference type="InterPro" id="IPR010730">
    <property type="entry name" value="HET"/>
</dbReference>